<dbReference type="AlphaFoldDB" id="A0A136IW92"/>
<dbReference type="PANTHER" id="PTHR44229:SF4">
    <property type="entry name" value="15-HYDROXYPROSTAGLANDIN DEHYDROGENASE [NAD(+)]"/>
    <property type="match status" value="1"/>
</dbReference>
<evidence type="ECO:0008006" key="7">
    <source>
        <dbReference type="Google" id="ProtNLM"/>
    </source>
</evidence>
<dbReference type="GO" id="GO:0016491">
    <property type="term" value="F:oxidoreductase activity"/>
    <property type="evidence" value="ECO:0007669"/>
    <property type="project" value="UniProtKB-KW"/>
</dbReference>
<dbReference type="InterPro" id="IPR002347">
    <property type="entry name" value="SDR_fam"/>
</dbReference>
<keyword evidence="2" id="KW-0521">NADP</keyword>
<evidence type="ECO:0000256" key="2">
    <source>
        <dbReference type="ARBA" id="ARBA00022857"/>
    </source>
</evidence>
<evidence type="ECO:0000313" key="6">
    <source>
        <dbReference type="Proteomes" id="UP000070501"/>
    </source>
</evidence>
<dbReference type="EMBL" id="KQ964256">
    <property type="protein sequence ID" value="KXJ89153.1"/>
    <property type="molecule type" value="Genomic_DNA"/>
</dbReference>
<dbReference type="OrthoDB" id="5371740at2759"/>
<comment type="similarity">
    <text evidence="1 4">Belongs to the short-chain dehydrogenases/reductases (SDR) family.</text>
</comment>
<dbReference type="SUPFAM" id="SSF51735">
    <property type="entry name" value="NAD(P)-binding Rossmann-fold domains"/>
    <property type="match status" value="1"/>
</dbReference>
<name>A0A136IW92_9PEZI</name>
<dbReference type="InterPro" id="IPR036291">
    <property type="entry name" value="NAD(P)-bd_dom_sf"/>
</dbReference>
<dbReference type="PROSITE" id="PS00061">
    <property type="entry name" value="ADH_SHORT"/>
    <property type="match status" value="1"/>
</dbReference>
<organism evidence="5 6">
    <name type="scientific">Microdochium bolleyi</name>
    <dbReference type="NCBI Taxonomy" id="196109"/>
    <lineage>
        <taxon>Eukaryota</taxon>
        <taxon>Fungi</taxon>
        <taxon>Dikarya</taxon>
        <taxon>Ascomycota</taxon>
        <taxon>Pezizomycotina</taxon>
        <taxon>Sordariomycetes</taxon>
        <taxon>Xylariomycetidae</taxon>
        <taxon>Xylariales</taxon>
        <taxon>Microdochiaceae</taxon>
        <taxon>Microdochium</taxon>
    </lineage>
</organism>
<dbReference type="PRINTS" id="PR00080">
    <property type="entry name" value="SDRFAMILY"/>
</dbReference>
<dbReference type="Gene3D" id="3.40.50.720">
    <property type="entry name" value="NAD(P)-binding Rossmann-like Domain"/>
    <property type="match status" value="1"/>
</dbReference>
<sequence length="296" mass="31384">MGSQVEQRVGIVTGASSGMGLALTRHFVAKGWKIAMFDINEKVGHELVDELGPTTSFHKVDVSSYDSQAAGFLAVFKQHGRIDALLANAGIVDRSSIYILGHRSNAVEDIPPAPSTLCTDVDFKGVLYGTQLAVHFMRHNPADAAPGAAGRGKIVCTASVAGIIPHPSYPEYNGAKGGVVSFVRGVAGVLRTKEDIRINCVCPGIVATSIIPPEMVAAVQPEYMTAVDTVIRAYDEFLDGSDERYGVVVEASVDKVLKLPEGKLANGDASQRSITVWDPLFKMLHGEESGLPGAIP</sequence>
<evidence type="ECO:0000256" key="1">
    <source>
        <dbReference type="ARBA" id="ARBA00006484"/>
    </source>
</evidence>
<dbReference type="GO" id="GO:0005737">
    <property type="term" value="C:cytoplasm"/>
    <property type="evidence" value="ECO:0007669"/>
    <property type="project" value="TreeGrafter"/>
</dbReference>
<protein>
    <recommendedName>
        <fullName evidence="7">15-hydroxyprostaglandin dehydrogenase</fullName>
    </recommendedName>
</protein>
<keyword evidence="3" id="KW-0560">Oxidoreductase</keyword>
<dbReference type="Pfam" id="PF00106">
    <property type="entry name" value="adh_short"/>
    <property type="match status" value="1"/>
</dbReference>
<gene>
    <name evidence="5" type="ORF">Micbo1qcDRAFT_206722</name>
</gene>
<evidence type="ECO:0000256" key="3">
    <source>
        <dbReference type="ARBA" id="ARBA00023002"/>
    </source>
</evidence>
<evidence type="ECO:0000256" key="4">
    <source>
        <dbReference type="RuleBase" id="RU000363"/>
    </source>
</evidence>
<dbReference type="PRINTS" id="PR00081">
    <property type="entry name" value="GDHRDH"/>
</dbReference>
<reference evidence="6" key="1">
    <citation type="submission" date="2016-02" db="EMBL/GenBank/DDBJ databases">
        <title>Draft genome sequence of Microdochium bolleyi, a fungal endophyte of beachgrass.</title>
        <authorList>
            <consortium name="DOE Joint Genome Institute"/>
            <person name="David A.S."/>
            <person name="May G."/>
            <person name="Haridas S."/>
            <person name="Lim J."/>
            <person name="Wang M."/>
            <person name="Labutti K."/>
            <person name="Lipzen A."/>
            <person name="Barry K."/>
            <person name="Grigoriev I.V."/>
        </authorList>
    </citation>
    <scope>NUCLEOTIDE SEQUENCE [LARGE SCALE GENOMIC DNA]</scope>
    <source>
        <strain evidence="6">J235TASD1</strain>
    </source>
</reference>
<keyword evidence="6" id="KW-1185">Reference proteome</keyword>
<proteinExistence type="inferred from homology"/>
<dbReference type="Proteomes" id="UP000070501">
    <property type="component" value="Unassembled WGS sequence"/>
</dbReference>
<dbReference type="InterPro" id="IPR020904">
    <property type="entry name" value="Sc_DH/Rdtase_CS"/>
</dbReference>
<dbReference type="PANTHER" id="PTHR44229">
    <property type="entry name" value="15-HYDROXYPROSTAGLANDIN DEHYDROGENASE [NAD(+)]"/>
    <property type="match status" value="1"/>
</dbReference>
<accession>A0A136IW92</accession>
<dbReference type="STRING" id="196109.A0A136IW92"/>
<evidence type="ECO:0000313" key="5">
    <source>
        <dbReference type="EMBL" id="KXJ89153.1"/>
    </source>
</evidence>
<dbReference type="InParanoid" id="A0A136IW92"/>